<evidence type="ECO:0000313" key="2">
    <source>
        <dbReference type="Proteomes" id="UP000292958"/>
    </source>
</evidence>
<evidence type="ECO:0000313" key="1">
    <source>
        <dbReference type="EMBL" id="RZU40373.1"/>
    </source>
</evidence>
<proteinExistence type="predicted"/>
<keyword evidence="2" id="KW-1185">Reference proteome</keyword>
<accession>A0A4Q7YTP0</accession>
<sequence length="103" mass="11163">MSPADTYGFYRSLSAFTMGRRKGLAGSRAIGYCTTADKLLEDFLGCSPHGLSPNPLGKFGSKLVALVADWAGFGDLADFNHLSVNNLRFRRFHGMEEVIGSNS</sequence>
<comment type="caution">
    <text evidence="1">The sequence shown here is derived from an EMBL/GenBank/DDBJ whole genome shotgun (WGS) entry which is preliminary data.</text>
</comment>
<name>A0A4Q7YTP0_9BACT</name>
<dbReference type="Proteomes" id="UP000292958">
    <property type="component" value="Unassembled WGS sequence"/>
</dbReference>
<protein>
    <submittedName>
        <fullName evidence="1">Uncharacterized protein</fullName>
    </submittedName>
</protein>
<dbReference type="EMBL" id="SHKW01000001">
    <property type="protein sequence ID" value="RZU40373.1"/>
    <property type="molecule type" value="Genomic_DNA"/>
</dbReference>
<organism evidence="1 2">
    <name type="scientific">Edaphobacter modestus</name>
    <dbReference type="NCBI Taxonomy" id="388466"/>
    <lineage>
        <taxon>Bacteria</taxon>
        <taxon>Pseudomonadati</taxon>
        <taxon>Acidobacteriota</taxon>
        <taxon>Terriglobia</taxon>
        <taxon>Terriglobales</taxon>
        <taxon>Acidobacteriaceae</taxon>
        <taxon>Edaphobacter</taxon>
    </lineage>
</organism>
<reference evidence="1 2" key="1">
    <citation type="submission" date="2019-02" db="EMBL/GenBank/DDBJ databases">
        <title>Genomic Encyclopedia of Archaeal and Bacterial Type Strains, Phase II (KMG-II): from individual species to whole genera.</title>
        <authorList>
            <person name="Goeker M."/>
        </authorList>
    </citation>
    <scope>NUCLEOTIDE SEQUENCE [LARGE SCALE GENOMIC DNA]</scope>
    <source>
        <strain evidence="1 2">DSM 18101</strain>
    </source>
</reference>
<gene>
    <name evidence="1" type="ORF">BDD14_1827</name>
</gene>
<dbReference type="AlphaFoldDB" id="A0A4Q7YTP0"/>